<name>A0A8H7PJN0_9FUNG</name>
<evidence type="ECO:0000313" key="1">
    <source>
        <dbReference type="EMBL" id="KAG2175078.1"/>
    </source>
</evidence>
<organism evidence="1 2">
    <name type="scientific">Umbelopsis vinacea</name>
    <dbReference type="NCBI Taxonomy" id="44442"/>
    <lineage>
        <taxon>Eukaryota</taxon>
        <taxon>Fungi</taxon>
        <taxon>Fungi incertae sedis</taxon>
        <taxon>Mucoromycota</taxon>
        <taxon>Mucoromycotina</taxon>
        <taxon>Umbelopsidomycetes</taxon>
        <taxon>Umbelopsidales</taxon>
        <taxon>Umbelopsidaceae</taxon>
        <taxon>Umbelopsis</taxon>
    </lineage>
</organism>
<evidence type="ECO:0000313" key="2">
    <source>
        <dbReference type="Proteomes" id="UP000612746"/>
    </source>
</evidence>
<accession>A0A8H7PJN0</accession>
<dbReference type="AlphaFoldDB" id="A0A8H7PJN0"/>
<dbReference type="EMBL" id="JAEPRA010000015">
    <property type="protein sequence ID" value="KAG2175078.1"/>
    <property type="molecule type" value="Genomic_DNA"/>
</dbReference>
<protein>
    <submittedName>
        <fullName evidence="1">Uncharacterized protein</fullName>
    </submittedName>
</protein>
<keyword evidence="2" id="KW-1185">Reference proteome</keyword>
<proteinExistence type="predicted"/>
<dbReference type="OrthoDB" id="61900at2759"/>
<reference evidence="1" key="1">
    <citation type="submission" date="2020-12" db="EMBL/GenBank/DDBJ databases">
        <title>Metabolic potential, ecology and presence of endohyphal bacteria is reflected in genomic diversity of Mucoromycotina.</title>
        <authorList>
            <person name="Muszewska A."/>
            <person name="Okrasinska A."/>
            <person name="Steczkiewicz K."/>
            <person name="Drgas O."/>
            <person name="Orlowska M."/>
            <person name="Perlinska-Lenart U."/>
            <person name="Aleksandrzak-Piekarczyk T."/>
            <person name="Szatraj K."/>
            <person name="Zielenkiewicz U."/>
            <person name="Pilsyk S."/>
            <person name="Malc E."/>
            <person name="Mieczkowski P."/>
            <person name="Kruszewska J.S."/>
            <person name="Biernat P."/>
            <person name="Pawlowska J."/>
        </authorList>
    </citation>
    <scope>NUCLEOTIDE SEQUENCE</scope>
    <source>
        <strain evidence="1">WA0000051536</strain>
    </source>
</reference>
<dbReference type="Proteomes" id="UP000612746">
    <property type="component" value="Unassembled WGS sequence"/>
</dbReference>
<gene>
    <name evidence="1" type="ORF">INT44_007556</name>
</gene>
<comment type="caution">
    <text evidence="1">The sequence shown here is derived from an EMBL/GenBank/DDBJ whole genome shotgun (WGS) entry which is preliminary data.</text>
</comment>
<sequence>MTSTLYQRFADLEQHFFANLSPTQMKNLTCNGSLQIKDSYLYGEFAFLISGLKPCLLVCFPDASMNTVFKNTVLDNVLQNQSRFRVYIMDRNVVSDEMDLNGCVFVVDQENSLAPTIMTLVQDKECSSVSEQTLAQILDYPGSLPSNAGELETMVEVAYCDVTKSSESLTIVTTFAAQDREVEKVKQHFEKCKQCVSDLGLDLKLSIRNPEI</sequence>